<protein>
    <submittedName>
        <fullName evidence="2">Uncharacterized protein</fullName>
    </submittedName>
</protein>
<dbReference type="AlphaFoldDB" id="A0A9P4I598"/>
<evidence type="ECO:0000313" key="3">
    <source>
        <dbReference type="Proteomes" id="UP000799772"/>
    </source>
</evidence>
<dbReference type="EMBL" id="ML978137">
    <property type="protein sequence ID" value="KAF2093738.1"/>
    <property type="molecule type" value="Genomic_DNA"/>
</dbReference>
<organism evidence="2 3">
    <name type="scientific">Rhizodiscina lignyota</name>
    <dbReference type="NCBI Taxonomy" id="1504668"/>
    <lineage>
        <taxon>Eukaryota</taxon>
        <taxon>Fungi</taxon>
        <taxon>Dikarya</taxon>
        <taxon>Ascomycota</taxon>
        <taxon>Pezizomycotina</taxon>
        <taxon>Dothideomycetes</taxon>
        <taxon>Pleosporomycetidae</taxon>
        <taxon>Aulographales</taxon>
        <taxon>Rhizodiscinaceae</taxon>
        <taxon>Rhizodiscina</taxon>
    </lineage>
</organism>
<name>A0A9P4I598_9PEZI</name>
<reference evidence="2" key="1">
    <citation type="journal article" date="2020" name="Stud. Mycol.">
        <title>101 Dothideomycetes genomes: a test case for predicting lifestyles and emergence of pathogens.</title>
        <authorList>
            <person name="Haridas S."/>
            <person name="Albert R."/>
            <person name="Binder M."/>
            <person name="Bloem J."/>
            <person name="Labutti K."/>
            <person name="Salamov A."/>
            <person name="Andreopoulos B."/>
            <person name="Baker S."/>
            <person name="Barry K."/>
            <person name="Bills G."/>
            <person name="Bluhm B."/>
            <person name="Cannon C."/>
            <person name="Castanera R."/>
            <person name="Culley D."/>
            <person name="Daum C."/>
            <person name="Ezra D."/>
            <person name="Gonzalez J."/>
            <person name="Henrissat B."/>
            <person name="Kuo A."/>
            <person name="Liang C."/>
            <person name="Lipzen A."/>
            <person name="Lutzoni F."/>
            <person name="Magnuson J."/>
            <person name="Mondo S."/>
            <person name="Nolan M."/>
            <person name="Ohm R."/>
            <person name="Pangilinan J."/>
            <person name="Park H.-J."/>
            <person name="Ramirez L."/>
            <person name="Alfaro M."/>
            <person name="Sun H."/>
            <person name="Tritt A."/>
            <person name="Yoshinaga Y."/>
            <person name="Zwiers L.-H."/>
            <person name="Turgeon B."/>
            <person name="Goodwin S."/>
            <person name="Spatafora J."/>
            <person name="Crous P."/>
            <person name="Grigoriev I."/>
        </authorList>
    </citation>
    <scope>NUCLEOTIDE SEQUENCE</scope>
    <source>
        <strain evidence="2">CBS 133067</strain>
    </source>
</reference>
<keyword evidence="3" id="KW-1185">Reference proteome</keyword>
<feature type="region of interest" description="Disordered" evidence="1">
    <location>
        <begin position="1"/>
        <end position="87"/>
    </location>
</feature>
<sequence>MTHSKTPGGQAMSAKAAKKDAQAHGLGADNAPAHKEGHAPGEAPVASDSYNSNVGVDTRTNQPGERGDVGVTVGEKPGMGMNQGNMK</sequence>
<accession>A0A9P4I598</accession>
<evidence type="ECO:0000256" key="1">
    <source>
        <dbReference type="SAM" id="MobiDB-lite"/>
    </source>
</evidence>
<feature type="compositionally biased region" description="Polar residues" evidence="1">
    <location>
        <begin position="48"/>
        <end position="63"/>
    </location>
</feature>
<gene>
    <name evidence="2" type="ORF">NA57DRAFT_81240</name>
</gene>
<dbReference type="Proteomes" id="UP000799772">
    <property type="component" value="Unassembled WGS sequence"/>
</dbReference>
<dbReference type="OrthoDB" id="4753113at2759"/>
<comment type="caution">
    <text evidence="2">The sequence shown here is derived from an EMBL/GenBank/DDBJ whole genome shotgun (WGS) entry which is preliminary data.</text>
</comment>
<evidence type="ECO:0000313" key="2">
    <source>
        <dbReference type="EMBL" id="KAF2093738.1"/>
    </source>
</evidence>
<proteinExistence type="predicted"/>